<evidence type="ECO:0000313" key="1">
    <source>
        <dbReference type="EMBL" id="KAI4340968.1"/>
    </source>
</evidence>
<accession>A0ACB9NXR0</accession>
<gene>
    <name evidence="1" type="ORF">MLD38_025752</name>
</gene>
<evidence type="ECO:0000313" key="2">
    <source>
        <dbReference type="Proteomes" id="UP001057402"/>
    </source>
</evidence>
<sequence length="99" mass="11466">MRFRYAASMGIYLFKADILLKLLRDHPASNDFGSEVIPLAAEDYNVRAYMFCGYWEDIGIVRSFFDANSALTVQPSKFQFYDPQKPIFTMPRCLPPTRI</sequence>
<proteinExistence type="predicted"/>
<name>A0ACB9NXR0_9MYRT</name>
<protein>
    <submittedName>
        <fullName evidence="1">Uncharacterized protein</fullName>
    </submittedName>
</protein>
<comment type="caution">
    <text evidence="1">The sequence shown here is derived from an EMBL/GenBank/DDBJ whole genome shotgun (WGS) entry which is preliminary data.</text>
</comment>
<keyword evidence="2" id="KW-1185">Reference proteome</keyword>
<reference evidence="2" key="1">
    <citation type="journal article" date="2023" name="Front. Plant Sci.">
        <title>Chromosomal-level genome assembly of Melastoma candidum provides insights into trichome evolution.</title>
        <authorList>
            <person name="Zhong Y."/>
            <person name="Wu W."/>
            <person name="Sun C."/>
            <person name="Zou P."/>
            <person name="Liu Y."/>
            <person name="Dai S."/>
            <person name="Zhou R."/>
        </authorList>
    </citation>
    <scope>NUCLEOTIDE SEQUENCE [LARGE SCALE GENOMIC DNA]</scope>
</reference>
<dbReference type="EMBL" id="CM042886">
    <property type="protein sequence ID" value="KAI4340968.1"/>
    <property type="molecule type" value="Genomic_DNA"/>
</dbReference>
<organism evidence="1 2">
    <name type="scientific">Melastoma candidum</name>
    <dbReference type="NCBI Taxonomy" id="119954"/>
    <lineage>
        <taxon>Eukaryota</taxon>
        <taxon>Viridiplantae</taxon>
        <taxon>Streptophyta</taxon>
        <taxon>Embryophyta</taxon>
        <taxon>Tracheophyta</taxon>
        <taxon>Spermatophyta</taxon>
        <taxon>Magnoliopsida</taxon>
        <taxon>eudicotyledons</taxon>
        <taxon>Gunneridae</taxon>
        <taxon>Pentapetalae</taxon>
        <taxon>rosids</taxon>
        <taxon>malvids</taxon>
        <taxon>Myrtales</taxon>
        <taxon>Melastomataceae</taxon>
        <taxon>Melastomatoideae</taxon>
        <taxon>Melastomateae</taxon>
        <taxon>Melastoma</taxon>
    </lineage>
</organism>
<dbReference type="Proteomes" id="UP001057402">
    <property type="component" value="Chromosome 7"/>
</dbReference>